<accession>A0A2U8WM24</accession>
<feature type="transmembrane region" description="Helical" evidence="1">
    <location>
        <begin position="51"/>
        <end position="72"/>
    </location>
</feature>
<evidence type="ECO:0000313" key="4">
    <source>
        <dbReference type="Proteomes" id="UP000245444"/>
    </source>
</evidence>
<feature type="transmembrane region" description="Helical" evidence="1">
    <location>
        <begin position="182"/>
        <end position="200"/>
    </location>
</feature>
<feature type="transmembrane region" description="Helical" evidence="1">
    <location>
        <begin position="84"/>
        <end position="104"/>
    </location>
</feature>
<sequence>MPAGSDHHGGGPIRGPRSLVGGLLLVGLAALALILTADLNPGTLRSMGPGMVPRALAIGLGLCGLLLAGSGLVRRGQALDRVSLRGPVVILLAVAAFALTIRPFPLGGLATPGLGLIGAGPLTVVIGGFASPEARLRENLALGLGLTAFAMLLFGDLLNLPIPMFPEAWADLFPAGWSQDGRLRVTAGLLAGVAAALVLAGPRRAAARVDVAGRSEGAR</sequence>
<keyword evidence="4" id="KW-1185">Reference proteome</keyword>
<dbReference type="OrthoDB" id="7914375at2"/>
<feature type="transmembrane region" description="Helical" evidence="1">
    <location>
        <begin position="110"/>
        <end position="130"/>
    </location>
</feature>
<dbReference type="InterPro" id="IPR009936">
    <property type="entry name" value="DUF1468"/>
</dbReference>
<gene>
    <name evidence="3" type="ORF">DK419_09615</name>
</gene>
<dbReference type="KEGG" id="mtea:DK419_09615"/>
<feature type="transmembrane region" description="Helical" evidence="1">
    <location>
        <begin position="20"/>
        <end position="39"/>
    </location>
</feature>
<proteinExistence type="predicted"/>
<evidence type="ECO:0000259" key="2">
    <source>
        <dbReference type="Pfam" id="PF07331"/>
    </source>
</evidence>
<dbReference type="Pfam" id="PF07331">
    <property type="entry name" value="TctB"/>
    <property type="match status" value="1"/>
</dbReference>
<evidence type="ECO:0000313" key="3">
    <source>
        <dbReference type="EMBL" id="AWN46541.1"/>
    </source>
</evidence>
<dbReference type="RefSeq" id="WP_109958885.1">
    <property type="nucleotide sequence ID" value="NZ_CP029553.1"/>
</dbReference>
<name>A0A2U8WM24_9HYPH</name>
<dbReference type="Proteomes" id="UP000245444">
    <property type="component" value="Chromosome"/>
</dbReference>
<reference evidence="3 4" key="1">
    <citation type="submission" date="2018-05" db="EMBL/GenBank/DDBJ databases">
        <title>Complete Genome Sequence of Methylobacterium sp. 17Sr1-28.</title>
        <authorList>
            <person name="Srinivasan S."/>
        </authorList>
    </citation>
    <scope>NUCLEOTIDE SEQUENCE [LARGE SCALE GENOMIC DNA]</scope>
    <source>
        <strain evidence="3 4">17Sr1-28</strain>
    </source>
</reference>
<keyword evidence="1" id="KW-0472">Membrane</keyword>
<dbReference type="AlphaFoldDB" id="A0A2U8WM24"/>
<keyword evidence="1" id="KW-0812">Transmembrane</keyword>
<protein>
    <submittedName>
        <fullName evidence="3">Tripartite tricarboxylate transporter TctB family protein</fullName>
    </submittedName>
</protein>
<feature type="domain" description="DUF1468" evidence="2">
    <location>
        <begin position="20"/>
        <end position="163"/>
    </location>
</feature>
<dbReference type="EMBL" id="CP029553">
    <property type="protein sequence ID" value="AWN46541.1"/>
    <property type="molecule type" value="Genomic_DNA"/>
</dbReference>
<organism evidence="3 4">
    <name type="scientific">Methylobacterium terrae</name>
    <dbReference type="NCBI Taxonomy" id="2202827"/>
    <lineage>
        <taxon>Bacteria</taxon>
        <taxon>Pseudomonadati</taxon>
        <taxon>Pseudomonadota</taxon>
        <taxon>Alphaproteobacteria</taxon>
        <taxon>Hyphomicrobiales</taxon>
        <taxon>Methylobacteriaceae</taxon>
        <taxon>Methylobacterium</taxon>
    </lineage>
</organism>
<evidence type="ECO:0000256" key="1">
    <source>
        <dbReference type="SAM" id="Phobius"/>
    </source>
</evidence>
<feature type="transmembrane region" description="Helical" evidence="1">
    <location>
        <begin position="142"/>
        <end position="162"/>
    </location>
</feature>
<keyword evidence="1" id="KW-1133">Transmembrane helix</keyword>